<evidence type="ECO:0000256" key="1">
    <source>
        <dbReference type="SAM" id="Coils"/>
    </source>
</evidence>
<evidence type="ECO:0000313" key="2">
    <source>
        <dbReference type="EMBL" id="SCG16944.1"/>
    </source>
</evidence>
<reference evidence="2 3" key="1">
    <citation type="submission" date="2016-06" db="EMBL/GenBank/DDBJ databases">
        <authorList>
            <person name="Kjaerup R.B."/>
            <person name="Dalgaard T.S."/>
            <person name="Juul-Madsen H.R."/>
        </authorList>
    </citation>
    <scope>NUCLEOTIDE SEQUENCE [LARGE SCALE GENOMIC DNA]</scope>
    <source>
        <strain evidence="2 3">DSM 43913</strain>
    </source>
</reference>
<name>A0A1C5GAM4_MICEH</name>
<keyword evidence="3" id="KW-1185">Reference proteome</keyword>
<dbReference type="EMBL" id="LT607733">
    <property type="protein sequence ID" value="SCG16944.1"/>
    <property type="molecule type" value="Genomic_DNA"/>
</dbReference>
<gene>
    <name evidence="2" type="ORF">GA0070610_3222</name>
</gene>
<accession>A0A1C5GAM4</accession>
<evidence type="ECO:0000313" key="3">
    <source>
        <dbReference type="Proteomes" id="UP000198251"/>
    </source>
</evidence>
<organism evidence="2 3">
    <name type="scientific">Micromonospora echinofusca</name>
    <dbReference type="NCBI Taxonomy" id="47858"/>
    <lineage>
        <taxon>Bacteria</taxon>
        <taxon>Bacillati</taxon>
        <taxon>Actinomycetota</taxon>
        <taxon>Actinomycetes</taxon>
        <taxon>Micromonosporales</taxon>
        <taxon>Micromonosporaceae</taxon>
        <taxon>Micromonospora</taxon>
    </lineage>
</organism>
<feature type="coiled-coil region" evidence="1">
    <location>
        <begin position="136"/>
        <end position="163"/>
    </location>
</feature>
<keyword evidence="1" id="KW-0175">Coiled coil</keyword>
<dbReference type="Proteomes" id="UP000198251">
    <property type="component" value="Chromosome I"/>
</dbReference>
<protein>
    <submittedName>
        <fullName evidence="2">Uncharacterized protein</fullName>
    </submittedName>
</protein>
<sequence>MGGGEMAVRQRLDAALAAHAWVCEHLLDVQQLVTDAFRQPGGPAAAPAQEARGLLHRLGCLSLALDRLVDDLDGVEEPTGAGAQALARLLADPCQVRFTAATGEPVTVEAMSVQEILAAAREHVARIRRIVDAYGRDRLTVRAQRLRSSVERLRRLAAEAADEGLGDGTDPVAALAVDALLDRLGAAEAAGRGQWWRGDVQPERDDGSLGAAVDRAVERTDTARRRLRRGCHAELAGRLEAYRQKAADEGRAEHPQVERAYREALAALRPDAFALTDASRAVRAYQRAVNGGTR</sequence>
<proteinExistence type="predicted"/>
<dbReference type="AlphaFoldDB" id="A0A1C5GAM4"/>